<evidence type="ECO:0000256" key="3">
    <source>
        <dbReference type="ARBA" id="ARBA00022473"/>
    </source>
</evidence>
<dbReference type="GO" id="GO:0003677">
    <property type="term" value="F:DNA binding"/>
    <property type="evidence" value="ECO:0007669"/>
    <property type="project" value="UniProtKB-KW"/>
</dbReference>
<dbReference type="GO" id="GO:0009299">
    <property type="term" value="P:mRNA transcription"/>
    <property type="evidence" value="ECO:0007669"/>
    <property type="project" value="TreeGrafter"/>
</dbReference>
<name>A0A5P1E421_ASPOF</name>
<evidence type="ECO:0000313" key="10">
    <source>
        <dbReference type="EMBL" id="ONK57374.1"/>
    </source>
</evidence>
<gene>
    <name evidence="10" type="ORF">A4U43_C10F19430</name>
</gene>
<dbReference type="Pfam" id="PF04852">
    <property type="entry name" value="ALOG_dom"/>
    <property type="match status" value="1"/>
</dbReference>
<dbReference type="InterPro" id="IPR040222">
    <property type="entry name" value="ALOG"/>
</dbReference>
<accession>A0A5P1E421</accession>
<feature type="compositionally biased region" description="Pro residues" evidence="8">
    <location>
        <begin position="19"/>
        <end position="31"/>
    </location>
</feature>
<proteinExistence type="inferred from homology"/>
<comment type="similarity">
    <text evidence="2">Belongs to the plant homeotic and developmental regulators ALOG protein family.</text>
</comment>
<dbReference type="Proteomes" id="UP000243459">
    <property type="component" value="Chromosome 10"/>
</dbReference>
<keyword evidence="3" id="KW-0217">Developmental protein</keyword>
<dbReference type="EMBL" id="CM007390">
    <property type="protein sequence ID" value="ONK57374.1"/>
    <property type="molecule type" value="Genomic_DNA"/>
</dbReference>
<evidence type="ECO:0000256" key="2">
    <source>
        <dbReference type="ARBA" id="ARBA00010308"/>
    </source>
</evidence>
<keyword evidence="11" id="KW-1185">Reference proteome</keyword>
<evidence type="ECO:0000256" key="8">
    <source>
        <dbReference type="SAM" id="MobiDB-lite"/>
    </source>
</evidence>
<evidence type="ECO:0000256" key="6">
    <source>
        <dbReference type="ARBA" id="ARBA00023163"/>
    </source>
</evidence>
<keyword evidence="5" id="KW-0238">DNA-binding</keyword>
<keyword evidence="4" id="KW-0805">Transcription regulation</keyword>
<dbReference type="GO" id="GO:0005634">
    <property type="term" value="C:nucleus"/>
    <property type="evidence" value="ECO:0007669"/>
    <property type="project" value="UniProtKB-SubCell"/>
</dbReference>
<protein>
    <recommendedName>
        <fullName evidence="9">ALOG domain-containing protein</fullName>
    </recommendedName>
</protein>
<evidence type="ECO:0000256" key="4">
    <source>
        <dbReference type="ARBA" id="ARBA00023015"/>
    </source>
</evidence>
<sequence length="186" mass="20514">MDYVHPHSNSPLKYTTRVSPPPSSDAEPPYPASAEAEALPNTFNRVPAHCRPPLPLALCSGAHVLEFLKYLDQFGKTRVHSPVCPFFGQPSPPSPCPCPLKQAWGSLDSVVGRLRAAFEENGGRPENNPFGSGAVRMYLKEIRDFQERARGDCICHAEDHGGRSPGVEITEELGSILERRWRSLIN</sequence>
<evidence type="ECO:0000313" key="11">
    <source>
        <dbReference type="Proteomes" id="UP000243459"/>
    </source>
</evidence>
<evidence type="ECO:0000256" key="1">
    <source>
        <dbReference type="ARBA" id="ARBA00004123"/>
    </source>
</evidence>
<reference evidence="11" key="1">
    <citation type="journal article" date="2017" name="Nat. Commun.">
        <title>The asparagus genome sheds light on the origin and evolution of a young Y chromosome.</title>
        <authorList>
            <person name="Harkess A."/>
            <person name="Zhou J."/>
            <person name="Xu C."/>
            <person name="Bowers J.E."/>
            <person name="Van der Hulst R."/>
            <person name="Ayyampalayam S."/>
            <person name="Mercati F."/>
            <person name="Riccardi P."/>
            <person name="McKain M.R."/>
            <person name="Kakrana A."/>
            <person name="Tang H."/>
            <person name="Ray J."/>
            <person name="Groenendijk J."/>
            <person name="Arikit S."/>
            <person name="Mathioni S.M."/>
            <person name="Nakano M."/>
            <person name="Shan H."/>
            <person name="Telgmann-Rauber A."/>
            <person name="Kanno A."/>
            <person name="Yue Z."/>
            <person name="Chen H."/>
            <person name="Li W."/>
            <person name="Chen Y."/>
            <person name="Xu X."/>
            <person name="Zhang Y."/>
            <person name="Luo S."/>
            <person name="Chen H."/>
            <person name="Gao J."/>
            <person name="Mao Z."/>
            <person name="Pires J.C."/>
            <person name="Luo M."/>
            <person name="Kudrna D."/>
            <person name="Wing R.A."/>
            <person name="Meyers B.C."/>
            <person name="Yi K."/>
            <person name="Kong H."/>
            <person name="Lavrijsen P."/>
            <person name="Sunseri F."/>
            <person name="Falavigna A."/>
            <person name="Ye Y."/>
            <person name="Leebens-Mack J.H."/>
            <person name="Chen G."/>
        </authorList>
    </citation>
    <scope>NUCLEOTIDE SEQUENCE [LARGE SCALE GENOMIC DNA]</scope>
    <source>
        <strain evidence="11">cv. DH0086</strain>
    </source>
</reference>
<organism evidence="10 11">
    <name type="scientific">Asparagus officinalis</name>
    <name type="common">Garden asparagus</name>
    <dbReference type="NCBI Taxonomy" id="4686"/>
    <lineage>
        <taxon>Eukaryota</taxon>
        <taxon>Viridiplantae</taxon>
        <taxon>Streptophyta</taxon>
        <taxon>Embryophyta</taxon>
        <taxon>Tracheophyta</taxon>
        <taxon>Spermatophyta</taxon>
        <taxon>Magnoliopsida</taxon>
        <taxon>Liliopsida</taxon>
        <taxon>Asparagales</taxon>
        <taxon>Asparagaceae</taxon>
        <taxon>Asparagoideae</taxon>
        <taxon>Asparagus</taxon>
    </lineage>
</organism>
<dbReference type="PANTHER" id="PTHR31165:SF123">
    <property type="entry name" value="PROTEIN G1-LIKE5"/>
    <property type="match status" value="1"/>
</dbReference>
<dbReference type="InterPro" id="IPR006936">
    <property type="entry name" value="ALOG_dom"/>
</dbReference>
<dbReference type="PANTHER" id="PTHR31165">
    <property type="entry name" value="PROTEIN G1-LIKE2"/>
    <property type="match status" value="1"/>
</dbReference>
<evidence type="ECO:0000256" key="7">
    <source>
        <dbReference type="ARBA" id="ARBA00023242"/>
    </source>
</evidence>
<feature type="compositionally biased region" description="Polar residues" evidence="8">
    <location>
        <begin position="7"/>
        <end position="18"/>
    </location>
</feature>
<dbReference type="PROSITE" id="PS51697">
    <property type="entry name" value="ALOG"/>
    <property type="match status" value="1"/>
</dbReference>
<dbReference type="Gramene" id="ONK57374">
    <property type="protein sequence ID" value="ONK57374"/>
    <property type="gene ID" value="A4U43_C10F19430"/>
</dbReference>
<comment type="subcellular location">
    <subcellularLocation>
        <location evidence="1">Nucleus</location>
    </subcellularLocation>
</comment>
<evidence type="ECO:0000259" key="9">
    <source>
        <dbReference type="PROSITE" id="PS51697"/>
    </source>
</evidence>
<feature type="domain" description="ALOG" evidence="9">
    <location>
        <begin position="31"/>
        <end position="158"/>
    </location>
</feature>
<keyword evidence="6" id="KW-0804">Transcription</keyword>
<dbReference type="AlphaFoldDB" id="A0A5P1E421"/>
<evidence type="ECO:0000256" key="5">
    <source>
        <dbReference type="ARBA" id="ARBA00023125"/>
    </source>
</evidence>
<keyword evidence="7" id="KW-0539">Nucleus</keyword>
<dbReference type="GO" id="GO:0009416">
    <property type="term" value="P:response to light stimulus"/>
    <property type="evidence" value="ECO:0007669"/>
    <property type="project" value="TreeGrafter"/>
</dbReference>
<feature type="region of interest" description="Disordered" evidence="8">
    <location>
        <begin position="1"/>
        <end position="32"/>
    </location>
</feature>